<comment type="caution">
    <text evidence="2">The sequence shown here is derived from an EMBL/GenBank/DDBJ whole genome shotgun (WGS) entry which is preliminary data.</text>
</comment>
<proteinExistence type="predicted"/>
<dbReference type="EMBL" id="CADEBC010000534">
    <property type="protein sequence ID" value="CAB3248340.1"/>
    <property type="molecule type" value="Genomic_DNA"/>
</dbReference>
<dbReference type="Proteomes" id="UP000494106">
    <property type="component" value="Unassembled WGS sequence"/>
</dbReference>
<evidence type="ECO:0000313" key="3">
    <source>
        <dbReference type="Proteomes" id="UP000494106"/>
    </source>
</evidence>
<gene>
    <name evidence="2" type="ORF">APLA_LOCUS11661</name>
</gene>
<organism evidence="2 3">
    <name type="scientific">Arctia plantaginis</name>
    <name type="common">Wood tiger moth</name>
    <name type="synonym">Phalaena plantaginis</name>
    <dbReference type="NCBI Taxonomy" id="874455"/>
    <lineage>
        <taxon>Eukaryota</taxon>
        <taxon>Metazoa</taxon>
        <taxon>Ecdysozoa</taxon>
        <taxon>Arthropoda</taxon>
        <taxon>Hexapoda</taxon>
        <taxon>Insecta</taxon>
        <taxon>Pterygota</taxon>
        <taxon>Neoptera</taxon>
        <taxon>Endopterygota</taxon>
        <taxon>Lepidoptera</taxon>
        <taxon>Glossata</taxon>
        <taxon>Ditrysia</taxon>
        <taxon>Noctuoidea</taxon>
        <taxon>Erebidae</taxon>
        <taxon>Arctiinae</taxon>
        <taxon>Arctia</taxon>
    </lineage>
</organism>
<dbReference type="GO" id="GO:0071897">
    <property type="term" value="P:DNA biosynthetic process"/>
    <property type="evidence" value="ECO:0007669"/>
    <property type="project" value="UniProtKB-ARBA"/>
</dbReference>
<evidence type="ECO:0000256" key="1">
    <source>
        <dbReference type="SAM" id="MobiDB-lite"/>
    </source>
</evidence>
<keyword evidence="3" id="KW-1185">Reference proteome</keyword>
<sequence>MGNAIWNIYSAPSYMIESKAREKDYNNRRWKLKNKVFKCCDLEILNLDNRENREEVVWRENELRHQTINELLKDCKNLTNSQSIKAKKPVLQFANIFTNQQDTGSQLKAQPKKGHILTNEVSYIGYVISSEGIRTDPKKVEAVQKRPTPKSESLTGTQRHCHVDHAEDCKHCDKQESMDFTGLLLWDLTDLLLEGYFFGTLGRCRWKAKGGGKRGDDHDQQQLITWKARRDVKPP</sequence>
<dbReference type="OrthoDB" id="425619at2759"/>
<reference evidence="2 3" key="1">
    <citation type="submission" date="2020-04" db="EMBL/GenBank/DDBJ databases">
        <authorList>
            <person name="Wallbank WR R."/>
            <person name="Pardo Diaz C."/>
            <person name="Kozak K."/>
            <person name="Martin S."/>
            <person name="Jiggins C."/>
            <person name="Moest M."/>
            <person name="Warren A I."/>
            <person name="Byers J.R.P. K."/>
            <person name="Montejo-Kovacevich G."/>
            <person name="Yen C E."/>
        </authorList>
    </citation>
    <scope>NUCLEOTIDE SEQUENCE [LARGE SCALE GENOMIC DNA]</scope>
</reference>
<feature type="region of interest" description="Disordered" evidence="1">
    <location>
        <begin position="209"/>
        <end position="235"/>
    </location>
</feature>
<dbReference type="SUPFAM" id="SSF56672">
    <property type="entry name" value="DNA/RNA polymerases"/>
    <property type="match status" value="1"/>
</dbReference>
<accession>A0A8S1ANU5</accession>
<evidence type="ECO:0000313" key="2">
    <source>
        <dbReference type="EMBL" id="CAB3248340.1"/>
    </source>
</evidence>
<dbReference type="InterPro" id="IPR043502">
    <property type="entry name" value="DNA/RNA_pol_sf"/>
</dbReference>
<name>A0A8S1ANU5_ARCPL</name>
<dbReference type="AlphaFoldDB" id="A0A8S1ANU5"/>
<protein>
    <submittedName>
        <fullName evidence="2">Uncharacterized protein</fullName>
    </submittedName>
</protein>